<organism evidence="2 3">
    <name type="scientific">Elsinoe batatas</name>
    <dbReference type="NCBI Taxonomy" id="2601811"/>
    <lineage>
        <taxon>Eukaryota</taxon>
        <taxon>Fungi</taxon>
        <taxon>Dikarya</taxon>
        <taxon>Ascomycota</taxon>
        <taxon>Pezizomycotina</taxon>
        <taxon>Dothideomycetes</taxon>
        <taxon>Dothideomycetidae</taxon>
        <taxon>Myriangiales</taxon>
        <taxon>Elsinoaceae</taxon>
        <taxon>Elsinoe</taxon>
    </lineage>
</organism>
<feature type="region of interest" description="Disordered" evidence="1">
    <location>
        <begin position="529"/>
        <end position="549"/>
    </location>
</feature>
<sequence length="574" mass="64182">MRLFRLLRQRLGPMNRQAAALRAMELDRDVQLALKKHYQLQFRVAAGYYCMERLASENWEHAHTRAQSQITSEVTSRRQAETAHGNAQEEIRRLKEEHNNLVELCKVNFVRLVNRLIRYDKKDVRDKEQPDLDMTSLQPYLERDPLYVKLQHLQTRVGQMPDLVVLVTSFASNDDYYNTRGLEKKLHRTVMDPLKWLSISPSSLCSGGMRWMAVVVSIHAMCLAHQTGNVLDKSLTPRVYALCLLLISMARQASGHSFAVLLHDLMILTRLFELPEADWVCCLDLAMNNRPYDQLGLLGKISAAVLITSTCSDIEIDQRLPNGVPDLVHNSNNLGQLLENMATTSEDFTSYETDKAMWYFVKDADLPVPLLMRNDIGSADNGSRPANDEADNAADERDSGDTDTPTNTAGRDGLGPVDSDDAMDVDNPEVEAGAADKQPDKQPSGDSSNESTPEPRHIDRHTPVRIDKEDGTITWMIGNPKVTMTFRGTTKLVWDKVELELRSDMDEASANIISGLYSHLLEVSLSPQLGPDDQRAGDTAETTETGADAAETVNRADEEAFDRGLAEMEAMLAG</sequence>
<feature type="compositionally biased region" description="Acidic residues" evidence="1">
    <location>
        <begin position="418"/>
        <end position="429"/>
    </location>
</feature>
<dbReference type="AlphaFoldDB" id="A0A8K0L6Z7"/>
<feature type="compositionally biased region" description="Basic and acidic residues" evidence="1">
    <location>
        <begin position="453"/>
        <end position="465"/>
    </location>
</feature>
<protein>
    <submittedName>
        <fullName evidence="2">Uncharacterized protein</fullName>
    </submittedName>
</protein>
<dbReference type="EMBL" id="JAESVG020000002">
    <property type="protein sequence ID" value="KAG8630087.1"/>
    <property type="molecule type" value="Genomic_DNA"/>
</dbReference>
<evidence type="ECO:0000313" key="3">
    <source>
        <dbReference type="Proteomes" id="UP000809789"/>
    </source>
</evidence>
<keyword evidence="3" id="KW-1185">Reference proteome</keyword>
<feature type="compositionally biased region" description="Low complexity" evidence="1">
    <location>
        <begin position="539"/>
        <end position="549"/>
    </location>
</feature>
<evidence type="ECO:0000256" key="1">
    <source>
        <dbReference type="SAM" id="MobiDB-lite"/>
    </source>
</evidence>
<feature type="compositionally biased region" description="Basic and acidic residues" evidence="1">
    <location>
        <begin position="75"/>
        <end position="89"/>
    </location>
</feature>
<evidence type="ECO:0000313" key="2">
    <source>
        <dbReference type="EMBL" id="KAG8630087.1"/>
    </source>
</evidence>
<feature type="region of interest" description="Disordered" evidence="1">
    <location>
        <begin position="66"/>
        <end position="89"/>
    </location>
</feature>
<accession>A0A8K0L6Z7</accession>
<feature type="region of interest" description="Disordered" evidence="1">
    <location>
        <begin position="377"/>
        <end position="465"/>
    </location>
</feature>
<dbReference type="OrthoDB" id="10406228at2759"/>
<dbReference type="Proteomes" id="UP000809789">
    <property type="component" value="Unassembled WGS sequence"/>
</dbReference>
<proteinExistence type="predicted"/>
<comment type="caution">
    <text evidence="2">The sequence shown here is derived from an EMBL/GenBank/DDBJ whole genome shotgun (WGS) entry which is preliminary data.</text>
</comment>
<reference evidence="2" key="1">
    <citation type="submission" date="2021-07" db="EMBL/GenBank/DDBJ databases">
        <title>Elsinoe batatas strain:CRI-CJ2 Genome sequencing and assembly.</title>
        <authorList>
            <person name="Huang L."/>
        </authorList>
    </citation>
    <scope>NUCLEOTIDE SEQUENCE</scope>
    <source>
        <strain evidence="2">CRI-CJ2</strain>
    </source>
</reference>
<gene>
    <name evidence="2" type="ORF">KVT40_001706</name>
</gene>
<name>A0A8K0L6Z7_9PEZI</name>